<name>A0A4P7AKA1_9MOLU</name>
<dbReference type="PROSITE" id="PS51831">
    <property type="entry name" value="HD"/>
    <property type="match status" value="1"/>
</dbReference>
<dbReference type="AlphaFoldDB" id="A0A4P7AKA1"/>
<dbReference type="EMBL" id="CP038013">
    <property type="protein sequence ID" value="QBQ07990.1"/>
    <property type="molecule type" value="Genomic_DNA"/>
</dbReference>
<keyword evidence="1" id="KW-0378">Hydrolase</keyword>
<dbReference type="CDD" id="cd04492">
    <property type="entry name" value="YhaM_OBF_like"/>
    <property type="match status" value="1"/>
</dbReference>
<organism evidence="3 4">
    <name type="scientific">Spiroplasma gladiatoris</name>
    <dbReference type="NCBI Taxonomy" id="2143"/>
    <lineage>
        <taxon>Bacteria</taxon>
        <taxon>Bacillati</taxon>
        <taxon>Mycoplasmatota</taxon>
        <taxon>Mollicutes</taxon>
        <taxon>Entomoplasmatales</taxon>
        <taxon>Spiroplasmataceae</taxon>
        <taxon>Spiroplasma</taxon>
    </lineage>
</organism>
<keyword evidence="4" id="KW-1185">Reference proteome</keyword>
<evidence type="ECO:0000313" key="3">
    <source>
        <dbReference type="EMBL" id="QBQ07990.1"/>
    </source>
</evidence>
<dbReference type="KEGG" id="sgq:SGLAD_v1c07910"/>
<dbReference type="InterPro" id="IPR012340">
    <property type="entry name" value="NA-bd_OB-fold"/>
</dbReference>
<dbReference type="Gene3D" id="1.10.3210.10">
    <property type="entry name" value="Hypothetical protein af1432"/>
    <property type="match status" value="1"/>
</dbReference>
<protein>
    <submittedName>
        <fullName evidence="3">3'-5' exoribonuclease</fullName>
    </submittedName>
</protein>
<dbReference type="CDD" id="cd00077">
    <property type="entry name" value="HDc"/>
    <property type="match status" value="1"/>
</dbReference>
<dbReference type="RefSeq" id="WP_134297851.1">
    <property type="nucleotide sequence ID" value="NZ_CP038013.1"/>
</dbReference>
<dbReference type="Pfam" id="PF01336">
    <property type="entry name" value="tRNA_anti-codon"/>
    <property type="match status" value="1"/>
</dbReference>
<dbReference type="Proteomes" id="UP000294309">
    <property type="component" value="Chromosome"/>
</dbReference>
<dbReference type="InterPro" id="IPR003607">
    <property type="entry name" value="HD/PDEase_dom"/>
</dbReference>
<dbReference type="InterPro" id="IPR006674">
    <property type="entry name" value="HD_domain"/>
</dbReference>
<dbReference type="SUPFAM" id="SSF50249">
    <property type="entry name" value="Nucleic acid-binding proteins"/>
    <property type="match status" value="1"/>
</dbReference>
<sequence length="321" mass="36824">MWIKEIKNDSKNINIIARIEKVSISTGNNGANYLIINLVDKTGRIEARLWNCDSNDEEIIKEGLIIKVEGAVNLYRQQLQLKIMKYHIIDEQEYEKYGVEENYFFISAPLNIDKYYEWMIEVIENIENSNYKNITLKIIKENEEKFKTYPAATSIHHNVLGGLFWHSFSLLKSALGLKDIYQYANIDWDLVICGTILHDIGKIVEMNGKNASDYTDEGKLIGHISIGSNFVKAVADELNLENENYEDAVKLQHVILSSHGKNEYGSPVEPSLIEAVIVSSLDALDARIYKVNEELSKVEQKGWTSRIITEDGRSFLKHYKK</sequence>
<dbReference type="GO" id="GO:0031125">
    <property type="term" value="P:rRNA 3'-end processing"/>
    <property type="evidence" value="ECO:0007669"/>
    <property type="project" value="TreeGrafter"/>
</dbReference>
<evidence type="ECO:0000313" key="4">
    <source>
        <dbReference type="Proteomes" id="UP000294309"/>
    </source>
</evidence>
<dbReference type="OrthoDB" id="9778453at2"/>
<feature type="domain" description="HD" evidence="2">
    <location>
        <begin position="163"/>
        <end position="287"/>
    </location>
</feature>
<accession>A0A4P7AKA1</accession>
<dbReference type="Pfam" id="PF01966">
    <property type="entry name" value="HD"/>
    <property type="match status" value="1"/>
</dbReference>
<evidence type="ECO:0000256" key="1">
    <source>
        <dbReference type="ARBA" id="ARBA00022801"/>
    </source>
</evidence>
<dbReference type="GO" id="GO:0003676">
    <property type="term" value="F:nucleic acid binding"/>
    <property type="evidence" value="ECO:0007669"/>
    <property type="project" value="InterPro"/>
</dbReference>
<gene>
    <name evidence="3" type="primary">cbf</name>
    <name evidence="3" type="ORF">SGLAD_v1c07910</name>
</gene>
<dbReference type="InterPro" id="IPR050798">
    <property type="entry name" value="YhaM_exoribonuc/phosphodiest"/>
</dbReference>
<evidence type="ECO:0000259" key="2">
    <source>
        <dbReference type="PROSITE" id="PS51831"/>
    </source>
</evidence>
<reference evidence="3 4" key="1">
    <citation type="submission" date="2019-03" db="EMBL/GenBank/DDBJ databases">
        <title>Complete genome sequence of Spiroplasma gladiatoris TG-1 (DSM 22552).</title>
        <authorList>
            <person name="Lin Y.-C."/>
            <person name="Chou L."/>
            <person name="Kuo C.-H."/>
        </authorList>
    </citation>
    <scope>NUCLEOTIDE SEQUENCE [LARGE SCALE GENOMIC DNA]</scope>
    <source>
        <strain evidence="3 4">TG-1</strain>
    </source>
</reference>
<dbReference type="InterPro" id="IPR004365">
    <property type="entry name" value="NA-bd_OB_tRNA"/>
</dbReference>
<proteinExistence type="predicted"/>
<dbReference type="PANTHER" id="PTHR37294">
    <property type="entry name" value="3'-5' EXORIBONUCLEASE YHAM"/>
    <property type="match status" value="1"/>
</dbReference>
<dbReference type="GO" id="GO:0016787">
    <property type="term" value="F:hydrolase activity"/>
    <property type="evidence" value="ECO:0007669"/>
    <property type="project" value="UniProtKB-KW"/>
</dbReference>
<dbReference type="SUPFAM" id="SSF109604">
    <property type="entry name" value="HD-domain/PDEase-like"/>
    <property type="match status" value="1"/>
</dbReference>
<dbReference type="Gene3D" id="2.40.50.140">
    <property type="entry name" value="Nucleic acid-binding proteins"/>
    <property type="match status" value="1"/>
</dbReference>
<dbReference type="PANTHER" id="PTHR37294:SF1">
    <property type="entry name" value="3'-5' EXORIBONUCLEASE YHAM"/>
    <property type="match status" value="1"/>
</dbReference>